<sequence length="569" mass="65461">MELNTKFSTKNDYEQALLALCEPLKSYFSEGRAYLKIGPTQAHYEDRIAGLETFSRLLWGLVPFFKGGGSSDLETYYKEGLSHGTDPEHPEYWGTCYGCHQAFVEMAAIGLGLLIAPEKIWEPLSEKERNNLNDWLLQINPTQIPANNWLFFRVLVNIGLRNVGGRYSEEAIKESLDKIETFYLGDGWYSDGKTNQRDYYIAFAMHFYSLIYAKTMKDRDPETCSKFIERAKLFAQDYIYWFVEGGESLPYGRSLTYRFAQCGFWGALAFADVEVFSWGVMKGIVNRHFRNWFNRPILDAQGKLTIGYGYPNIQMAEGYNSQGSPYWAFKSFIILALDKEHPFWKAEEEPMPSLESLRVEKHAKMIFQRLSSKHTVALTSGQYAAWEPLHTAEKYEKFAYSTYFGFNVPKSYYTFSQAAPDNMLTFVKDHMCFVRRRCEKVKVEESIYSKWSPLSGVEVETTLIPWGKGHIRRHVIHSNGEYEVYESGFAIPVLDKGALNKVYEGKCIKLFHEKAYSSITLREGEGVLDSVQCETSTNILHPKVSLPFVKFNIKQGTTKIETYIEGDLI</sequence>
<accession>A0A926EEY3</accession>
<dbReference type="InterPro" id="IPR049349">
    <property type="entry name" value="DUF2264_N"/>
</dbReference>
<dbReference type="RefSeq" id="WP_249332200.1">
    <property type="nucleotide sequence ID" value="NZ_JACRSY010000007.1"/>
</dbReference>
<keyword evidence="4" id="KW-1185">Reference proteome</keyword>
<dbReference type="InterPro" id="IPR049237">
    <property type="entry name" value="DUF2264_C"/>
</dbReference>
<feature type="domain" description="DUF2264" evidence="2">
    <location>
        <begin position="359"/>
        <end position="493"/>
    </location>
</feature>
<dbReference type="PIRSF" id="PIRSF014753">
    <property type="entry name" value="UCP014753"/>
    <property type="match status" value="1"/>
</dbReference>
<evidence type="ECO:0000313" key="4">
    <source>
        <dbReference type="Proteomes" id="UP000655830"/>
    </source>
</evidence>
<evidence type="ECO:0000313" key="3">
    <source>
        <dbReference type="EMBL" id="MBC8579049.1"/>
    </source>
</evidence>
<feature type="domain" description="DUF2264" evidence="1">
    <location>
        <begin position="9"/>
        <end position="351"/>
    </location>
</feature>
<evidence type="ECO:0000259" key="2">
    <source>
        <dbReference type="Pfam" id="PF20938"/>
    </source>
</evidence>
<dbReference type="Proteomes" id="UP000655830">
    <property type="component" value="Unassembled WGS sequence"/>
</dbReference>
<reference evidence="3" key="1">
    <citation type="submission" date="2020-08" db="EMBL/GenBank/DDBJ databases">
        <title>Genome public.</title>
        <authorList>
            <person name="Liu C."/>
            <person name="Sun Q."/>
        </authorList>
    </citation>
    <scope>NUCLEOTIDE SEQUENCE</scope>
    <source>
        <strain evidence="3">NSJ-12</strain>
    </source>
</reference>
<gene>
    <name evidence="3" type="ORF">H8718_05805</name>
</gene>
<protein>
    <submittedName>
        <fullName evidence="3">DUF2264 domain-containing protein</fullName>
    </submittedName>
</protein>
<dbReference type="PANTHER" id="PTHR35339:SF4">
    <property type="entry name" value="LINALOOL DEHYDRATASE_ISOMERASE DOMAIN-CONTAINING PROTEIN"/>
    <property type="match status" value="1"/>
</dbReference>
<comment type="caution">
    <text evidence="3">The sequence shown here is derived from an EMBL/GenBank/DDBJ whole genome shotgun (WGS) entry which is preliminary data.</text>
</comment>
<organism evidence="3 4">
    <name type="scientific">Zhenhengia yiwuensis</name>
    <dbReference type="NCBI Taxonomy" id="2763666"/>
    <lineage>
        <taxon>Bacteria</taxon>
        <taxon>Bacillati</taxon>
        <taxon>Bacillota</taxon>
        <taxon>Clostridia</taxon>
        <taxon>Lachnospirales</taxon>
        <taxon>Lachnospiraceae</taxon>
        <taxon>Zhenhengia</taxon>
    </lineage>
</organism>
<dbReference type="PANTHER" id="PTHR35339">
    <property type="entry name" value="LINALOOL DEHYDRATASE_ISOMERASE DOMAIN-CONTAINING PROTEIN"/>
    <property type="match status" value="1"/>
</dbReference>
<evidence type="ECO:0000259" key="1">
    <source>
        <dbReference type="Pfam" id="PF10022"/>
    </source>
</evidence>
<dbReference type="AlphaFoldDB" id="A0A926EEY3"/>
<proteinExistence type="predicted"/>
<name>A0A926EEY3_9FIRM</name>
<dbReference type="Pfam" id="PF20938">
    <property type="entry name" value="DUF2264_C"/>
    <property type="match status" value="1"/>
</dbReference>
<dbReference type="InterPro" id="IPR016624">
    <property type="entry name" value="UCP014753"/>
</dbReference>
<dbReference type="Pfam" id="PF10022">
    <property type="entry name" value="DUF2264"/>
    <property type="match status" value="1"/>
</dbReference>
<dbReference type="EMBL" id="JACRSY010000007">
    <property type="protein sequence ID" value="MBC8579049.1"/>
    <property type="molecule type" value="Genomic_DNA"/>
</dbReference>